<dbReference type="InterPro" id="IPR025332">
    <property type="entry name" value="DUF4238"/>
</dbReference>
<dbReference type="EMBL" id="QVQT01000001">
    <property type="protein sequence ID" value="RFU18016.1"/>
    <property type="molecule type" value="Genomic_DNA"/>
</dbReference>
<evidence type="ECO:0000313" key="2">
    <source>
        <dbReference type="Proteomes" id="UP000264702"/>
    </source>
</evidence>
<dbReference type="Proteomes" id="UP000264702">
    <property type="component" value="Unassembled WGS sequence"/>
</dbReference>
<dbReference type="RefSeq" id="WP_117297016.1">
    <property type="nucleotide sequence ID" value="NZ_QVQT02000001.1"/>
</dbReference>
<keyword evidence="2" id="KW-1185">Reference proteome</keyword>
<accession>A0A372ISX3</accession>
<organism evidence="1 2">
    <name type="scientific">Paracidobacterium acidisoli</name>
    <dbReference type="NCBI Taxonomy" id="2303751"/>
    <lineage>
        <taxon>Bacteria</taxon>
        <taxon>Pseudomonadati</taxon>
        <taxon>Acidobacteriota</taxon>
        <taxon>Terriglobia</taxon>
        <taxon>Terriglobales</taxon>
        <taxon>Acidobacteriaceae</taxon>
        <taxon>Paracidobacterium</taxon>
    </lineage>
</organism>
<dbReference type="OrthoDB" id="669645at2"/>
<dbReference type="AlphaFoldDB" id="A0A372ISX3"/>
<reference evidence="1 2" key="1">
    <citation type="submission" date="2018-08" db="EMBL/GenBank/DDBJ databases">
        <title>Acidipila sp. 4G-K13, an acidobacterium isolated from forest soil.</title>
        <authorList>
            <person name="Gao Z.-H."/>
            <person name="Qiu L.-H."/>
        </authorList>
    </citation>
    <scope>NUCLEOTIDE SEQUENCE [LARGE SCALE GENOMIC DNA]</scope>
    <source>
        <strain evidence="1 2">4G-K13</strain>
    </source>
</reference>
<dbReference type="Pfam" id="PF14022">
    <property type="entry name" value="DUF4238"/>
    <property type="match status" value="1"/>
</dbReference>
<sequence length="272" mass="31351">MPNPPRGRKDHYVPQGYLRGFIDPARAKNDRPLWCLNKWRNQWERKAPKQICHAIGMYDFSNDAIEAEHADVTFKTMEDQFPSVLGAIKATDFAEWKEHLDFLLTYMQMIRVRSPQFFVEQGQELAEAMVATITSVDHTENKLTYDNVRRLSEAEVHDFTLAKMREEFKKGATWMAEFHWQIRTTFDPNDPVTTSEAPLFVKGIKTNPQQAMTMEILTDAGSEVWFPLCWQTALVGRTQPFGSGELLAGGPERISTHRCRDRSAIPHFTADR</sequence>
<evidence type="ECO:0000313" key="1">
    <source>
        <dbReference type="EMBL" id="RFU18016.1"/>
    </source>
</evidence>
<protein>
    <submittedName>
        <fullName evidence="1">DUF4238 domain-containing protein</fullName>
    </submittedName>
</protein>
<proteinExistence type="predicted"/>
<comment type="caution">
    <text evidence="1">The sequence shown here is derived from an EMBL/GenBank/DDBJ whole genome shotgun (WGS) entry which is preliminary data.</text>
</comment>
<gene>
    <name evidence="1" type="ORF">D0Y96_00025</name>
</gene>
<name>A0A372ISX3_9BACT</name>